<keyword evidence="2" id="KW-1185">Reference proteome</keyword>
<dbReference type="EMBL" id="JASSZA010000005">
    <property type="protein sequence ID" value="KAK2111715.1"/>
    <property type="molecule type" value="Genomic_DNA"/>
</dbReference>
<evidence type="ECO:0000313" key="1">
    <source>
        <dbReference type="EMBL" id="KAK2111715.1"/>
    </source>
</evidence>
<protein>
    <submittedName>
        <fullName evidence="1">Uncharacterized protein</fullName>
    </submittedName>
</protein>
<gene>
    <name evidence="1" type="ORF">P7K49_011461</name>
</gene>
<reference evidence="1 2" key="1">
    <citation type="submission" date="2023-05" db="EMBL/GenBank/DDBJ databases">
        <title>B98-5 Cell Line De Novo Hybrid Assembly: An Optical Mapping Approach.</title>
        <authorList>
            <person name="Kananen K."/>
            <person name="Auerbach J.A."/>
            <person name="Kautto E."/>
            <person name="Blachly J.S."/>
        </authorList>
    </citation>
    <scope>NUCLEOTIDE SEQUENCE [LARGE SCALE GENOMIC DNA]</scope>
    <source>
        <strain evidence="1">B95-8</strain>
        <tissue evidence="1">Cell line</tissue>
    </source>
</reference>
<comment type="caution">
    <text evidence="1">The sequence shown here is derived from an EMBL/GenBank/DDBJ whole genome shotgun (WGS) entry which is preliminary data.</text>
</comment>
<dbReference type="Proteomes" id="UP001266305">
    <property type="component" value="Unassembled WGS sequence"/>
</dbReference>
<name>A0ABQ9VRB7_SAGOE</name>
<proteinExistence type="predicted"/>
<evidence type="ECO:0000313" key="2">
    <source>
        <dbReference type="Proteomes" id="UP001266305"/>
    </source>
</evidence>
<sequence length="105" mass="11506">MQFVPTGVGETPDVPGFPQCLKGSHYSALWTVPILSQGPFALDFQSSVVAVSTVLWEAEWHPMGIHRWKNTPVPAASSVQSGEQRVVWKHGVGEKKLGHFLQGEL</sequence>
<accession>A0ABQ9VRB7</accession>
<organism evidence="1 2">
    <name type="scientific">Saguinus oedipus</name>
    <name type="common">Cotton-top tamarin</name>
    <name type="synonym">Oedipomidas oedipus</name>
    <dbReference type="NCBI Taxonomy" id="9490"/>
    <lineage>
        <taxon>Eukaryota</taxon>
        <taxon>Metazoa</taxon>
        <taxon>Chordata</taxon>
        <taxon>Craniata</taxon>
        <taxon>Vertebrata</taxon>
        <taxon>Euteleostomi</taxon>
        <taxon>Mammalia</taxon>
        <taxon>Eutheria</taxon>
        <taxon>Euarchontoglires</taxon>
        <taxon>Primates</taxon>
        <taxon>Haplorrhini</taxon>
        <taxon>Platyrrhini</taxon>
        <taxon>Cebidae</taxon>
        <taxon>Callitrichinae</taxon>
        <taxon>Saguinus</taxon>
    </lineage>
</organism>